<feature type="binding site" evidence="1">
    <location>
        <begin position="27"/>
        <end position="28"/>
    </location>
    <ligand>
        <name>ATP</name>
        <dbReference type="ChEBI" id="CHEBI:30616"/>
    </ligand>
</feature>
<proteinExistence type="predicted"/>
<dbReference type="Gene3D" id="1.10.3290.10">
    <property type="entry name" value="Fido-like domain"/>
    <property type="match status" value="1"/>
</dbReference>
<keyword evidence="1" id="KW-0547">Nucleotide-binding</keyword>
<reference evidence="2 3" key="1">
    <citation type="submission" date="2014-07" db="EMBL/GenBank/DDBJ databases">
        <authorList>
            <person name="Wibberg Daniel"/>
        </authorList>
    </citation>
    <scope>NUCLEOTIDE SEQUENCE [LARGE SCALE GENOMIC DNA]</scope>
</reference>
<gene>
    <name evidence="2" type="ORF">BT1A1_3421</name>
</gene>
<dbReference type="InterPro" id="IPR036597">
    <property type="entry name" value="Fido-like_dom_sf"/>
</dbReference>
<dbReference type="SUPFAM" id="SSF140931">
    <property type="entry name" value="Fic-like"/>
    <property type="match status" value="1"/>
</dbReference>
<accession>A0A090IZL9</accession>
<dbReference type="InterPro" id="IPR040198">
    <property type="entry name" value="Fido_containing"/>
</dbReference>
<evidence type="ECO:0000313" key="2">
    <source>
        <dbReference type="EMBL" id="CEE03202.1"/>
    </source>
</evidence>
<protein>
    <submittedName>
        <fullName evidence="2">Uncharacterized protein</fullName>
    </submittedName>
</protein>
<keyword evidence="3" id="KW-1185">Reference proteome</keyword>
<dbReference type="PATRIC" id="fig|35841.6.peg.101"/>
<organism evidence="2 3">
    <name type="scientific">Caldibacillus thermoamylovorans</name>
    <dbReference type="NCBI Taxonomy" id="35841"/>
    <lineage>
        <taxon>Bacteria</taxon>
        <taxon>Bacillati</taxon>
        <taxon>Bacillota</taxon>
        <taxon>Bacilli</taxon>
        <taxon>Bacillales</taxon>
        <taxon>Bacillaceae</taxon>
        <taxon>Caldibacillus</taxon>
    </lineage>
</organism>
<name>A0A090IZL9_9BACI</name>
<dbReference type="PANTHER" id="PTHR13504">
    <property type="entry name" value="FIDO DOMAIN-CONTAINING PROTEIN DDB_G0283145"/>
    <property type="match status" value="1"/>
</dbReference>
<dbReference type="EMBL" id="CCRF01000102">
    <property type="protein sequence ID" value="CEE03202.1"/>
    <property type="molecule type" value="Genomic_DNA"/>
</dbReference>
<sequence>MLMNFILMQNGYPPAIIKSKPENRLVYYETLEEASVHRRTKPFVTFVAKCVEESLYDYLHALGVE</sequence>
<dbReference type="PANTHER" id="PTHR13504:SF34">
    <property type="entry name" value="PROTEIN ADENYLYLTRANSFERASE FICD"/>
    <property type="match status" value="1"/>
</dbReference>
<dbReference type="GO" id="GO:0005524">
    <property type="term" value="F:ATP binding"/>
    <property type="evidence" value="ECO:0007669"/>
    <property type="project" value="UniProtKB-KW"/>
</dbReference>
<dbReference type="Proteomes" id="UP000040576">
    <property type="component" value="Unassembled WGS sequence"/>
</dbReference>
<keyword evidence="1" id="KW-0067">ATP-binding</keyword>
<dbReference type="eggNOG" id="COG3177">
    <property type="taxonomic scope" value="Bacteria"/>
</dbReference>
<evidence type="ECO:0000313" key="3">
    <source>
        <dbReference type="Proteomes" id="UP000040576"/>
    </source>
</evidence>
<dbReference type="AlphaFoldDB" id="A0A090IZL9"/>
<evidence type="ECO:0000256" key="1">
    <source>
        <dbReference type="PIRSR" id="PIRSR640198-2"/>
    </source>
</evidence>